<dbReference type="Proteomes" id="UP000005447">
    <property type="component" value="Unassembled WGS sequence"/>
</dbReference>
<feature type="region of interest" description="Disordered" evidence="1">
    <location>
        <begin position="83"/>
        <end position="160"/>
    </location>
</feature>
<dbReference type="Bgee" id="ENSCPOG00000034450">
    <property type="expression patterns" value="Expressed in testis and 8 other cell types or tissues"/>
</dbReference>
<dbReference type="EMBL" id="AAKN02030433">
    <property type="status" value="NOT_ANNOTATED_CDS"/>
    <property type="molecule type" value="Genomic_DNA"/>
</dbReference>
<feature type="compositionally biased region" description="Low complexity" evidence="1">
    <location>
        <begin position="149"/>
        <end position="158"/>
    </location>
</feature>
<dbReference type="VEuPathDB" id="HostDB:ENSCPOG00000034450"/>
<keyword evidence="3" id="KW-1185">Reference proteome</keyword>
<organism evidence="2 3">
    <name type="scientific">Cavia porcellus</name>
    <name type="common">Guinea pig</name>
    <dbReference type="NCBI Taxonomy" id="10141"/>
    <lineage>
        <taxon>Eukaryota</taxon>
        <taxon>Metazoa</taxon>
        <taxon>Chordata</taxon>
        <taxon>Craniata</taxon>
        <taxon>Vertebrata</taxon>
        <taxon>Euteleostomi</taxon>
        <taxon>Mammalia</taxon>
        <taxon>Eutheria</taxon>
        <taxon>Euarchontoglires</taxon>
        <taxon>Glires</taxon>
        <taxon>Rodentia</taxon>
        <taxon>Hystricomorpha</taxon>
        <taxon>Caviidae</taxon>
        <taxon>Cavia</taxon>
    </lineage>
</organism>
<feature type="compositionally biased region" description="Low complexity" evidence="1">
    <location>
        <begin position="1"/>
        <end position="10"/>
    </location>
</feature>
<dbReference type="GeneTree" id="ENSGT00640000091617"/>
<dbReference type="GO" id="GO:0045944">
    <property type="term" value="P:positive regulation of transcription by RNA polymerase II"/>
    <property type="evidence" value="ECO:0007669"/>
    <property type="project" value="TreeGrafter"/>
</dbReference>
<sequence>MDTTESTQGSQGSGSGALDDQPSSEGLSISEPFLSSDVGSRSDLTAAAAAAAAAASAASSSAAASINKAVPAYDSSITEDLYITPDLSSGSGQVTDSSSRGPAPLGSSYVPGSWPGPGSRSVPGSGLGPGHDSGQGSWPVSGTGPGSSPGPEVSPSTPQRFRNLKSDLLSDNIFWSHHCHWEPPKEPSWEFLKVSEPGALGLRKPQDVEGKPQFHYGPLSRGRCLLYNWEEERATNHLDQVPSSKDGSESYFFRHGHQGLLSILQSPVPSTTTQKDSYQPPRNLRQPLRGKREAILEMLLYHQICKEVQAEQDPPRKLFEVQSVTHHDYQMKLAQTGPPAPTKPHDYSLEQPETFWIQRAPQLPV</sequence>
<dbReference type="GO" id="GO:0005634">
    <property type="term" value="C:nucleus"/>
    <property type="evidence" value="ECO:0007669"/>
    <property type="project" value="TreeGrafter"/>
</dbReference>
<dbReference type="GO" id="GO:0005737">
    <property type="term" value="C:cytoplasm"/>
    <property type="evidence" value="ECO:0007669"/>
    <property type="project" value="TreeGrafter"/>
</dbReference>
<dbReference type="InParanoid" id="A0A286Y470"/>
<dbReference type="PANTHER" id="PTHR15510">
    <property type="entry name" value="SPERM-ASSOCIATED ANTIGEN 8"/>
    <property type="match status" value="1"/>
</dbReference>
<evidence type="ECO:0008006" key="4">
    <source>
        <dbReference type="Google" id="ProtNLM"/>
    </source>
</evidence>
<dbReference type="InterPro" id="IPR026124">
    <property type="entry name" value="Sperm-assoc_Ag8"/>
</dbReference>
<evidence type="ECO:0000256" key="1">
    <source>
        <dbReference type="SAM" id="MobiDB-lite"/>
    </source>
</evidence>
<evidence type="ECO:0000313" key="2">
    <source>
        <dbReference type="Ensembl" id="ENSCPOP00000032514.1"/>
    </source>
</evidence>
<feature type="region of interest" description="Disordered" evidence="1">
    <location>
        <begin position="1"/>
        <end position="38"/>
    </location>
</feature>
<dbReference type="PANTHER" id="PTHR15510:SF5">
    <property type="entry name" value="SPERM-ASSOCIATED ANTIGEN 8"/>
    <property type="match status" value="1"/>
</dbReference>
<dbReference type="OMA" id="HCLLYNW"/>
<evidence type="ECO:0000313" key="3">
    <source>
        <dbReference type="Proteomes" id="UP000005447"/>
    </source>
</evidence>
<dbReference type="Pfam" id="PF22584">
    <property type="entry name" value="CFAP143"/>
    <property type="match status" value="1"/>
</dbReference>
<feature type="compositionally biased region" description="Low complexity" evidence="1">
    <location>
        <begin position="88"/>
        <end position="99"/>
    </location>
</feature>
<dbReference type="AlphaFoldDB" id="A0A286Y470"/>
<reference evidence="2" key="2">
    <citation type="submission" date="2025-08" db="UniProtKB">
        <authorList>
            <consortium name="Ensembl"/>
        </authorList>
    </citation>
    <scope>IDENTIFICATION</scope>
    <source>
        <strain evidence="2">2N</strain>
    </source>
</reference>
<dbReference type="STRING" id="10141.ENSCPOP00000032514"/>
<name>A0A286Y470_CAVPO</name>
<accession>A0A286Y470</accession>
<reference evidence="2" key="3">
    <citation type="submission" date="2025-09" db="UniProtKB">
        <authorList>
            <consortium name="Ensembl"/>
        </authorList>
    </citation>
    <scope>IDENTIFICATION</scope>
    <source>
        <strain evidence="2">2N</strain>
    </source>
</reference>
<feature type="compositionally biased region" description="Low complexity" evidence="1">
    <location>
        <begin position="111"/>
        <end position="124"/>
    </location>
</feature>
<gene>
    <name evidence="2" type="primary">Spag8</name>
</gene>
<proteinExistence type="predicted"/>
<reference evidence="3" key="1">
    <citation type="journal article" date="2011" name="Nature">
        <title>A high-resolution map of human evolutionary constraint using 29 mammals.</title>
        <authorList>
            <person name="Lindblad-Toh K."/>
            <person name="Garber M."/>
            <person name="Zuk O."/>
            <person name="Lin M.F."/>
            <person name="Parker B.J."/>
            <person name="Washietl S."/>
            <person name="Kheradpour P."/>
            <person name="Ernst J."/>
            <person name="Jordan G."/>
            <person name="Mauceli E."/>
            <person name="Ward L.D."/>
            <person name="Lowe C.B."/>
            <person name="Holloway A.K."/>
            <person name="Clamp M."/>
            <person name="Gnerre S."/>
            <person name="Alfoldi J."/>
            <person name="Beal K."/>
            <person name="Chang J."/>
            <person name="Clawson H."/>
            <person name="Cuff J."/>
            <person name="Di Palma F."/>
            <person name="Fitzgerald S."/>
            <person name="Flicek P."/>
            <person name="Guttman M."/>
            <person name="Hubisz M.J."/>
            <person name="Jaffe D.B."/>
            <person name="Jungreis I."/>
            <person name="Kent W.J."/>
            <person name="Kostka D."/>
            <person name="Lara M."/>
            <person name="Martins A.L."/>
            <person name="Massingham T."/>
            <person name="Moltke I."/>
            <person name="Raney B.J."/>
            <person name="Rasmussen M.D."/>
            <person name="Robinson J."/>
            <person name="Stark A."/>
            <person name="Vilella A.J."/>
            <person name="Wen J."/>
            <person name="Xie X."/>
            <person name="Zody M.C."/>
            <person name="Baldwin J."/>
            <person name="Bloom T."/>
            <person name="Chin C.W."/>
            <person name="Heiman D."/>
            <person name="Nicol R."/>
            <person name="Nusbaum C."/>
            <person name="Young S."/>
            <person name="Wilkinson J."/>
            <person name="Worley K.C."/>
            <person name="Kovar C.L."/>
            <person name="Muzny D.M."/>
            <person name="Gibbs R.A."/>
            <person name="Cree A."/>
            <person name="Dihn H.H."/>
            <person name="Fowler G."/>
            <person name="Jhangiani S."/>
            <person name="Joshi V."/>
            <person name="Lee S."/>
            <person name="Lewis L.R."/>
            <person name="Nazareth L.V."/>
            <person name="Okwuonu G."/>
            <person name="Santibanez J."/>
            <person name="Warren W.C."/>
            <person name="Mardis E.R."/>
            <person name="Weinstock G.M."/>
            <person name="Wilson R.K."/>
            <person name="Delehaunty K."/>
            <person name="Dooling D."/>
            <person name="Fronik C."/>
            <person name="Fulton L."/>
            <person name="Fulton B."/>
            <person name="Graves T."/>
            <person name="Minx P."/>
            <person name="Sodergren E."/>
            <person name="Birney E."/>
            <person name="Margulies E.H."/>
            <person name="Herrero J."/>
            <person name="Green E.D."/>
            <person name="Haussler D."/>
            <person name="Siepel A."/>
            <person name="Goldman N."/>
            <person name="Pollard K.S."/>
            <person name="Pedersen J.S."/>
            <person name="Lander E.S."/>
            <person name="Kellis M."/>
        </authorList>
    </citation>
    <scope>NUCLEOTIDE SEQUENCE [LARGE SCALE GENOMIC DNA]</scope>
    <source>
        <strain evidence="3">2N</strain>
    </source>
</reference>
<dbReference type="GO" id="GO:0008017">
    <property type="term" value="F:microtubule binding"/>
    <property type="evidence" value="ECO:0007669"/>
    <property type="project" value="InterPro"/>
</dbReference>
<protein>
    <recommendedName>
        <fullName evidence="4">Sperm associated antigen 8</fullName>
    </recommendedName>
</protein>
<dbReference type="Ensembl" id="ENSCPOT00000045492.1">
    <property type="protein sequence ID" value="ENSCPOP00000032514.1"/>
    <property type="gene ID" value="ENSCPOG00000034450.1"/>
</dbReference>